<dbReference type="SUPFAM" id="SSF53448">
    <property type="entry name" value="Nucleotide-diphospho-sugar transferases"/>
    <property type="match status" value="1"/>
</dbReference>
<dbReference type="EMBL" id="JNSL01000017">
    <property type="protein sequence ID" value="KGA20961.1"/>
    <property type="molecule type" value="Genomic_DNA"/>
</dbReference>
<dbReference type="Gene3D" id="3.90.550.10">
    <property type="entry name" value="Spore Coat Polysaccharide Biosynthesis Protein SpsA, Chain A"/>
    <property type="match status" value="1"/>
</dbReference>
<sequence>MPTKEEQTCLAGYRPRSRPKLSTGKPQKFSFAAKNQFPLRPRVNVGVIMNEPRTKAVAYCTYFDTGYLSRGLTMIESLRHHGDNALVFILALDSGVRDFFADYGDKNIQIISLQDLEEFEPRLSIVRPQRSRVEFYFTCTPLLVRFAMDQMKTLGATIIYLDADLYFFDQPQLAITSLGDGSVGIIEHRYPKRLERRLSKYGRFNVGWVAFVDDEQGREVLDWYGKSTLEWCGDKPLDGKYADQGYLDSFPLFAGVTVLREGAFNLAPWNTESHDVRFTPPGTVTVDGKSLNFFHFHGLRSFGGQFVTGQILYGAKLTQALKQGVYLPYVLHLSRNEIVIESKMGGQVDISKRGSGLSGILGGLRRSALALLSSLARNSVRVPRNI</sequence>
<dbReference type="AlphaFoldDB" id="A0A094R259"/>
<comment type="caution">
    <text evidence="1">The sequence shown here is derived from an EMBL/GenBank/DDBJ whole genome shotgun (WGS) entry which is preliminary data.</text>
</comment>
<accession>A0A094R259</accession>
<evidence type="ECO:0000313" key="1">
    <source>
        <dbReference type="EMBL" id="KGA20961.1"/>
    </source>
</evidence>
<organism evidence="1">
    <name type="scientific">freshwater metagenome</name>
    <dbReference type="NCBI Taxonomy" id="449393"/>
    <lineage>
        <taxon>unclassified sequences</taxon>
        <taxon>metagenomes</taxon>
        <taxon>ecological metagenomes</taxon>
    </lineage>
</organism>
<name>A0A094R259_9ZZZZ</name>
<protein>
    <recommendedName>
        <fullName evidence="2">Nucleotide-diphospho-sugar transferase domain-containing protein</fullName>
    </recommendedName>
</protein>
<proteinExistence type="predicted"/>
<evidence type="ECO:0008006" key="2">
    <source>
        <dbReference type="Google" id="ProtNLM"/>
    </source>
</evidence>
<gene>
    <name evidence="1" type="ORF">GM51_4440</name>
</gene>
<dbReference type="InterPro" id="IPR029044">
    <property type="entry name" value="Nucleotide-diphossugar_trans"/>
</dbReference>
<reference evidence="1" key="1">
    <citation type="submission" date="2014-06" db="EMBL/GenBank/DDBJ databases">
        <title>Key roles for freshwater Actinobacteria revealed by deep metagenomic sequencing.</title>
        <authorList>
            <person name="Ghai R."/>
            <person name="Mizuno C.M."/>
            <person name="Picazo A."/>
            <person name="Camacho A."/>
            <person name="Rodriguez-Valera F."/>
        </authorList>
    </citation>
    <scope>NUCLEOTIDE SEQUENCE</scope>
</reference>